<keyword evidence="1 3" id="KW-0963">Cytoplasm</keyword>
<gene>
    <name evidence="3 5" type="primary">smpB</name>
    <name evidence="5" type="ORF">STPYR_11005</name>
</gene>
<evidence type="ECO:0000256" key="1">
    <source>
        <dbReference type="ARBA" id="ARBA00022490"/>
    </source>
</evidence>
<dbReference type="PANTHER" id="PTHR30308:SF2">
    <property type="entry name" value="SSRA-BINDING PROTEIN"/>
    <property type="match status" value="1"/>
</dbReference>
<dbReference type="GO" id="GO:0003723">
    <property type="term" value="F:RNA binding"/>
    <property type="evidence" value="ECO:0007669"/>
    <property type="project" value="UniProtKB-UniRule"/>
</dbReference>
<organism evidence="5">
    <name type="scientific">uncultured Stenotrophomonas sp</name>
    <dbReference type="NCBI Taxonomy" id="165438"/>
    <lineage>
        <taxon>Bacteria</taxon>
        <taxon>Pseudomonadati</taxon>
        <taxon>Pseudomonadota</taxon>
        <taxon>Gammaproteobacteria</taxon>
        <taxon>Lysobacterales</taxon>
        <taxon>Lysobacteraceae</taxon>
        <taxon>Stenotrophomonas</taxon>
        <taxon>environmental samples</taxon>
    </lineage>
</organism>
<dbReference type="PANTHER" id="PTHR30308">
    <property type="entry name" value="TMRNA-BINDING COMPONENT OF TRANS-TRANSLATION TAGGING COMPLEX"/>
    <property type="match status" value="1"/>
</dbReference>
<dbReference type="InterPro" id="IPR020081">
    <property type="entry name" value="SsrA-bd_prot_CS"/>
</dbReference>
<dbReference type="EMBL" id="FLTS01000001">
    <property type="protein sequence ID" value="SBV36075.1"/>
    <property type="molecule type" value="Genomic_DNA"/>
</dbReference>
<dbReference type="InterPro" id="IPR000037">
    <property type="entry name" value="SsrA-bd_prot"/>
</dbReference>
<evidence type="ECO:0000256" key="3">
    <source>
        <dbReference type="HAMAP-Rule" id="MF_00023"/>
    </source>
</evidence>
<proteinExistence type="inferred from homology"/>
<dbReference type="Pfam" id="PF01668">
    <property type="entry name" value="SmpB"/>
    <property type="match status" value="1"/>
</dbReference>
<dbReference type="InterPro" id="IPR023620">
    <property type="entry name" value="SmpB"/>
</dbReference>
<dbReference type="SUPFAM" id="SSF74982">
    <property type="entry name" value="Small protein B (SmpB)"/>
    <property type="match status" value="1"/>
</dbReference>
<keyword evidence="2 3" id="KW-0694">RNA-binding</keyword>
<feature type="region of interest" description="Disordered" evidence="4">
    <location>
        <begin position="139"/>
        <end position="167"/>
    </location>
</feature>
<dbReference type="GO" id="GO:0005829">
    <property type="term" value="C:cytosol"/>
    <property type="evidence" value="ECO:0007669"/>
    <property type="project" value="TreeGrafter"/>
</dbReference>
<comment type="subcellular location">
    <subcellularLocation>
        <location evidence="3">Cytoplasm</location>
    </subcellularLocation>
    <text evidence="3">The tmRNA-SmpB complex associates with stalled 70S ribosomes.</text>
</comment>
<evidence type="ECO:0000256" key="2">
    <source>
        <dbReference type="ARBA" id="ARBA00022884"/>
    </source>
</evidence>
<comment type="function">
    <text evidence="3">Required for rescue of stalled ribosomes mediated by trans-translation. Binds to transfer-messenger RNA (tmRNA), required for stable association of tmRNA with ribosomes. tmRNA and SmpB together mimic tRNA shape, replacing the anticodon stem-loop with SmpB. tmRNA is encoded by the ssrA gene; the 2 termini fold to resemble tRNA(Ala) and it encodes a 'tag peptide', a short internal open reading frame. During trans-translation Ala-aminoacylated tmRNA acts like a tRNA, entering the A-site of stalled ribosomes, displacing the stalled mRNA. The ribosome then switches to translate the ORF on the tmRNA; the nascent peptide is terminated with the 'tag peptide' encoded by the tmRNA and targeted for degradation. The ribosome is freed to recommence translation, which seems to be the essential function of trans-translation.</text>
</comment>
<protein>
    <recommendedName>
        <fullName evidence="3">SsrA-binding protein</fullName>
    </recommendedName>
    <alternativeName>
        <fullName evidence="3">Small protein B</fullName>
    </alternativeName>
</protein>
<dbReference type="AlphaFoldDB" id="A0A1Y5Q5N4"/>
<comment type="similarity">
    <text evidence="3">Belongs to the SmpB family.</text>
</comment>
<dbReference type="NCBIfam" id="TIGR00086">
    <property type="entry name" value="smpB"/>
    <property type="match status" value="1"/>
</dbReference>
<dbReference type="Gene3D" id="2.40.280.10">
    <property type="match status" value="1"/>
</dbReference>
<dbReference type="CDD" id="cd09294">
    <property type="entry name" value="SmpB"/>
    <property type="match status" value="1"/>
</dbReference>
<dbReference type="GO" id="GO:0070930">
    <property type="term" value="P:trans-translation-dependent protein tagging"/>
    <property type="evidence" value="ECO:0007669"/>
    <property type="project" value="TreeGrafter"/>
</dbReference>
<dbReference type="GO" id="GO:0070929">
    <property type="term" value="P:trans-translation"/>
    <property type="evidence" value="ECO:0007669"/>
    <property type="project" value="UniProtKB-UniRule"/>
</dbReference>
<dbReference type="PROSITE" id="PS01317">
    <property type="entry name" value="SSRP"/>
    <property type="match status" value="1"/>
</dbReference>
<accession>A0A1Y5Q5N4</accession>
<evidence type="ECO:0000256" key="4">
    <source>
        <dbReference type="SAM" id="MobiDB-lite"/>
    </source>
</evidence>
<feature type="compositionally biased region" description="Basic and acidic residues" evidence="4">
    <location>
        <begin position="139"/>
        <end position="158"/>
    </location>
</feature>
<name>A0A1Y5Q5N4_9GAMM</name>
<dbReference type="HAMAP" id="MF_00023">
    <property type="entry name" value="SmpB"/>
    <property type="match status" value="1"/>
</dbReference>
<reference evidence="5" key="1">
    <citation type="submission" date="2016-03" db="EMBL/GenBank/DDBJ databases">
        <authorList>
            <person name="Ploux O."/>
        </authorList>
    </citation>
    <scope>NUCLEOTIDE SEQUENCE</scope>
    <source>
        <strain evidence="5">UC10</strain>
    </source>
</reference>
<sequence length="167" mass="19203">MSKKPGKDKAKKAVADKTIALNKRARHEYHLEDRVEAGLVLQGWEVKAIRAGRGNMTDAYAYVKDGEIYLIGAQITPLIQASTHTVPEDRRQRKLLLHRREIDKLIGRVERDGYTLVPTAMYWSKNKIKLEIALAKGKQDHDKRDAAKDRDWAREKQRALRAHNRNA</sequence>
<dbReference type="NCBIfam" id="NF003843">
    <property type="entry name" value="PRK05422.1"/>
    <property type="match status" value="1"/>
</dbReference>
<evidence type="ECO:0000313" key="5">
    <source>
        <dbReference type="EMBL" id="SBV36075.1"/>
    </source>
</evidence>